<dbReference type="InterPro" id="IPR003591">
    <property type="entry name" value="Leu-rich_rpt_typical-subtyp"/>
</dbReference>
<evidence type="ECO:0000256" key="3">
    <source>
        <dbReference type="ARBA" id="ARBA00012201"/>
    </source>
</evidence>
<dbReference type="PROSITE" id="PS50125">
    <property type="entry name" value="GUANYLATE_CYCLASE_2"/>
    <property type="match status" value="1"/>
</dbReference>
<dbReference type="VEuPathDB" id="FungiDB:I7I50_02966"/>
<dbReference type="InterPro" id="IPR050216">
    <property type="entry name" value="LRR_domain-containing"/>
</dbReference>
<dbReference type="Pfam" id="PF00211">
    <property type="entry name" value="Guanylate_cyc"/>
    <property type="match status" value="1"/>
</dbReference>
<dbReference type="InterPro" id="IPR001611">
    <property type="entry name" value="Leu-rich_rpt"/>
</dbReference>
<dbReference type="SUPFAM" id="SSF52058">
    <property type="entry name" value="L domain-like"/>
    <property type="match status" value="2"/>
</dbReference>
<dbReference type="FunFam" id="3.80.10.10:FF:000220">
    <property type="entry name" value="Adenylate cyclase AcyA"/>
    <property type="match status" value="1"/>
</dbReference>
<gene>
    <name evidence="16" type="ORF">HCBG_00949</name>
</gene>
<dbReference type="SMART" id="SM00364">
    <property type="entry name" value="LRR_BAC"/>
    <property type="match status" value="6"/>
</dbReference>
<feature type="compositionally biased region" description="Polar residues" evidence="13">
    <location>
        <begin position="41"/>
        <end position="56"/>
    </location>
</feature>
<dbReference type="GO" id="GO:0004016">
    <property type="term" value="F:adenylate cyclase activity"/>
    <property type="evidence" value="ECO:0007669"/>
    <property type="project" value="UniProtKB-EC"/>
</dbReference>
<keyword evidence="7" id="KW-0677">Repeat</keyword>
<dbReference type="Pfam" id="PF23598">
    <property type="entry name" value="LRR_14"/>
    <property type="match status" value="1"/>
</dbReference>
<feature type="compositionally biased region" description="Low complexity" evidence="13">
    <location>
        <begin position="83"/>
        <end position="104"/>
    </location>
</feature>
<dbReference type="EMBL" id="GG663363">
    <property type="protein sequence ID" value="EEH11494.1"/>
    <property type="molecule type" value="Genomic_DNA"/>
</dbReference>
<evidence type="ECO:0000256" key="1">
    <source>
        <dbReference type="ARBA" id="ARBA00001593"/>
    </source>
</evidence>
<evidence type="ECO:0000313" key="16">
    <source>
        <dbReference type="EMBL" id="EEH11494.1"/>
    </source>
</evidence>
<dbReference type="Pfam" id="PF23010">
    <property type="entry name" value="RA_3"/>
    <property type="match status" value="1"/>
</dbReference>
<keyword evidence="6" id="KW-0479">Metal-binding</keyword>
<dbReference type="InterPro" id="IPR029787">
    <property type="entry name" value="Nucleotide_cyclase"/>
</dbReference>
<evidence type="ECO:0000256" key="13">
    <source>
        <dbReference type="SAM" id="MobiDB-lite"/>
    </source>
</evidence>
<dbReference type="InParanoid" id="C0NCV3"/>
<dbReference type="GO" id="GO:0035556">
    <property type="term" value="P:intracellular signal transduction"/>
    <property type="evidence" value="ECO:0007669"/>
    <property type="project" value="InterPro"/>
</dbReference>
<dbReference type="HOGENOM" id="CLU_000430_4_0_1"/>
<dbReference type="GO" id="GO:0000287">
    <property type="term" value="F:magnesium ion binding"/>
    <property type="evidence" value="ECO:0007669"/>
    <property type="project" value="InterPro"/>
</dbReference>
<protein>
    <recommendedName>
        <fullName evidence="4">Adenylate cyclase</fullName>
        <ecNumber evidence="3">4.6.1.1</ecNumber>
    </recommendedName>
    <alternativeName>
        <fullName evidence="11">ATP pyrophosphate-lyase</fullName>
    </alternativeName>
    <alternativeName>
        <fullName evidence="12">Adenylyl cyclase</fullName>
    </alternativeName>
</protein>
<dbReference type="InterPro" id="IPR001054">
    <property type="entry name" value="A/G_cyclase"/>
</dbReference>
<dbReference type="InterPro" id="IPR036457">
    <property type="entry name" value="PPM-type-like_dom_sf"/>
</dbReference>
<dbReference type="Gene3D" id="3.60.40.10">
    <property type="entry name" value="PPM-type phosphatase domain"/>
    <property type="match status" value="1"/>
</dbReference>
<feature type="domain" description="Ras-associating" evidence="15">
    <location>
        <begin position="614"/>
        <end position="705"/>
    </location>
</feature>
<dbReference type="GO" id="GO:0006171">
    <property type="term" value="P:cAMP biosynthetic process"/>
    <property type="evidence" value="ECO:0007669"/>
    <property type="project" value="UniProtKB-KW"/>
</dbReference>
<dbReference type="GO" id="GO:0005737">
    <property type="term" value="C:cytoplasm"/>
    <property type="evidence" value="ECO:0007669"/>
    <property type="project" value="TreeGrafter"/>
</dbReference>
<dbReference type="Gene3D" id="3.80.10.10">
    <property type="entry name" value="Ribonuclease Inhibitor"/>
    <property type="match status" value="3"/>
</dbReference>
<feature type="region of interest" description="Disordered" evidence="13">
    <location>
        <begin position="1673"/>
        <end position="1696"/>
    </location>
</feature>
<proteinExistence type="inferred from homology"/>
<feature type="domain" description="Guanylate cyclase" evidence="14">
    <location>
        <begin position="1284"/>
        <end position="1421"/>
    </location>
</feature>
<dbReference type="PROSITE" id="PS50200">
    <property type="entry name" value="RA"/>
    <property type="match status" value="1"/>
</dbReference>
<dbReference type="SMART" id="SM00044">
    <property type="entry name" value="CYCc"/>
    <property type="match status" value="1"/>
</dbReference>
<keyword evidence="17" id="KW-1185">Reference proteome</keyword>
<dbReference type="SMART" id="SM00365">
    <property type="entry name" value="LRR_SD22"/>
    <property type="match status" value="3"/>
</dbReference>
<evidence type="ECO:0000256" key="2">
    <source>
        <dbReference type="ARBA" id="ARBA00005381"/>
    </source>
</evidence>
<evidence type="ECO:0000256" key="12">
    <source>
        <dbReference type="ARBA" id="ARBA00032637"/>
    </source>
</evidence>
<feature type="region of interest" description="Disordered" evidence="13">
    <location>
        <begin position="243"/>
        <end position="288"/>
    </location>
</feature>
<dbReference type="PROSITE" id="PS51450">
    <property type="entry name" value="LRR"/>
    <property type="match status" value="4"/>
</dbReference>
<feature type="compositionally biased region" description="Basic and acidic residues" evidence="13">
    <location>
        <begin position="1"/>
        <end position="14"/>
    </location>
</feature>
<dbReference type="CDD" id="cd07302">
    <property type="entry name" value="CHD"/>
    <property type="match status" value="1"/>
</dbReference>
<keyword evidence="5" id="KW-0433">Leucine-rich repeat</keyword>
<accession>C0NCV3</accession>
<dbReference type="STRING" id="447093.C0NCV3"/>
<dbReference type="GeneID" id="69033966"/>
<evidence type="ECO:0000256" key="4">
    <source>
        <dbReference type="ARBA" id="ARBA00021420"/>
    </source>
</evidence>
<dbReference type="PANTHER" id="PTHR48051">
    <property type="match status" value="1"/>
</dbReference>
<dbReference type="SMART" id="SM00314">
    <property type="entry name" value="RA"/>
    <property type="match status" value="1"/>
</dbReference>
<dbReference type="InterPro" id="IPR013716">
    <property type="entry name" value="Adenylate_cyclase_G-a-bd"/>
</dbReference>
<dbReference type="Pfam" id="PF00481">
    <property type="entry name" value="PP2C"/>
    <property type="match status" value="1"/>
</dbReference>
<evidence type="ECO:0000256" key="11">
    <source>
        <dbReference type="ARBA" id="ARBA00032597"/>
    </source>
</evidence>
<dbReference type="FunFam" id="3.80.10.10:FF:000408">
    <property type="entry name" value="Adenylate cyclase"/>
    <property type="match status" value="1"/>
</dbReference>
<dbReference type="InterPro" id="IPR001932">
    <property type="entry name" value="PPM-type_phosphatase-like_dom"/>
</dbReference>
<feature type="region of interest" description="Disordered" evidence="13">
    <location>
        <begin position="380"/>
        <end position="519"/>
    </location>
</feature>
<reference evidence="16" key="1">
    <citation type="submission" date="2009-02" db="EMBL/GenBank/DDBJ databases">
        <title>The Genome Sequence of Ajellomyces capsulatus strain G186AR.</title>
        <authorList>
            <consortium name="The Broad Institute Genome Sequencing Platform"/>
            <person name="Champion M."/>
            <person name="Cuomo C."/>
            <person name="Ma L.-J."/>
            <person name="Henn M.R."/>
            <person name="Sil A."/>
            <person name="Goldman B."/>
            <person name="Young S.K."/>
            <person name="Kodira C.D."/>
            <person name="Zeng Q."/>
            <person name="Koehrsen M."/>
            <person name="Alvarado L."/>
            <person name="Berlin A."/>
            <person name="Borenstein D."/>
            <person name="Chen Z."/>
            <person name="Engels R."/>
            <person name="Freedman E."/>
            <person name="Gellesch M."/>
            <person name="Goldberg J."/>
            <person name="Griggs A."/>
            <person name="Gujja S."/>
            <person name="Heiman D."/>
            <person name="Hepburn T."/>
            <person name="Howarth C."/>
            <person name="Jen D."/>
            <person name="Larson L."/>
            <person name="Lewis B."/>
            <person name="Mehta T."/>
            <person name="Park D."/>
            <person name="Pearson M."/>
            <person name="Roberts A."/>
            <person name="Saif S."/>
            <person name="Shea T."/>
            <person name="Shenoy N."/>
            <person name="Sisk P."/>
            <person name="Stolte C."/>
            <person name="Sykes S."/>
            <person name="Walk T."/>
            <person name="White J."/>
            <person name="Yandava C."/>
            <person name="Klein B."/>
            <person name="McEwen J.G."/>
            <person name="Puccia R."/>
            <person name="Goldman G.H."/>
            <person name="Felipe M.S."/>
            <person name="Nino-Vega G."/>
            <person name="San-Blas G."/>
            <person name="Taylor J."/>
            <person name="Mendoza L."/>
            <person name="Galagan J."/>
            <person name="Nusbaum C."/>
            <person name="Birren B."/>
        </authorList>
    </citation>
    <scope>NUCLEOTIDE SEQUENCE</scope>
    <source>
        <strain evidence="16">G186AR</strain>
    </source>
</reference>
<dbReference type="SMART" id="SM00789">
    <property type="entry name" value="Ad_cyc_g-alpha"/>
    <property type="match status" value="1"/>
</dbReference>
<feature type="compositionally biased region" description="Polar residues" evidence="13">
    <location>
        <begin position="437"/>
        <end position="446"/>
    </location>
</feature>
<dbReference type="RefSeq" id="XP_045291974.1">
    <property type="nucleotide sequence ID" value="XM_045427999.1"/>
</dbReference>
<evidence type="ECO:0000256" key="7">
    <source>
        <dbReference type="ARBA" id="ARBA00022737"/>
    </source>
</evidence>
<evidence type="ECO:0000256" key="8">
    <source>
        <dbReference type="ARBA" id="ARBA00022842"/>
    </source>
</evidence>
<feature type="region of interest" description="Disordered" evidence="13">
    <location>
        <begin position="128"/>
        <end position="225"/>
    </location>
</feature>
<dbReference type="SUPFAM" id="SSF55073">
    <property type="entry name" value="Nucleotide cyclase"/>
    <property type="match status" value="1"/>
</dbReference>
<evidence type="ECO:0000259" key="15">
    <source>
        <dbReference type="PROSITE" id="PS50200"/>
    </source>
</evidence>
<keyword evidence="8" id="KW-0460">Magnesium</keyword>
<dbReference type="InterPro" id="IPR032675">
    <property type="entry name" value="LRR_dom_sf"/>
</dbReference>
<dbReference type="SUPFAM" id="SSF81606">
    <property type="entry name" value="PP2C-like"/>
    <property type="match status" value="1"/>
</dbReference>
<evidence type="ECO:0000256" key="6">
    <source>
        <dbReference type="ARBA" id="ARBA00022723"/>
    </source>
</evidence>
<name>C0NCV3_AJECG</name>
<evidence type="ECO:0000313" key="17">
    <source>
        <dbReference type="Proteomes" id="UP000001631"/>
    </source>
</evidence>
<dbReference type="AlphaFoldDB" id="C0NCV3"/>
<dbReference type="Proteomes" id="UP000001631">
    <property type="component" value="Unassembled WGS sequence"/>
</dbReference>
<feature type="compositionally biased region" description="Polar residues" evidence="13">
    <location>
        <begin position="212"/>
        <end position="224"/>
    </location>
</feature>
<sequence>MARRQRPQDRDLRQGSESSSAGSWRSHDTATQGDHSHGLGQASTSRHPVSVRTSGSDPRLHREGKVGVDNYLNLRLRPIGKPRSSSRSNRSARSTRSANRRSYSPDVSPTDTKVGFGSHRKALALLGAAGYPPPYFPDIPRETQRRRSPSWTPPSSLEPSALKSARPPGTFLNDGSDQETSPAFPPTATDHVGRSDSPDNPMEPDHRRPSAASATTISSQGSKDSTARFHKCLQRFFGEDQGNISDSALTQAPKVRERNNSTHSLKPITRSFSPHGGGGPRPRTALPSSDVAPWMYQRFNDILNDVDQPVHAASTDPELAHFAGTTGESNVDKDSHVNAVRHRHSRSGDEKSAYLATDFPHIFQPSDQENPKLAYSRLKDGALSPTSSSPTFAARSTSPSPSVRSGNGQRSPGGTSNKRSFFTKIRRHPKVPIASSLRHTPASSRTVPDGNAKGPKFLRRDGSPARRGRNASFDSITNTKPWDMSDSDRKKESSGKGVSKFRHPRFPFSHDGGQKYQDKNQRSIFDEDRVWKLDTDLSNLSGIVAQPRLSPTDVYTGPPHPELKEKDFQNPFEVSIAGDWHAPESWAVRRAQDDILSRFPGLPDHSIPVDEEGRPYCVRIFRIDSTFTTLSATLNTTVTEILEMLGRKSFLQDELNNYDIVLRKNDLSRTLEYGERPILMQKRLLEQAGYQQSDRIADIGREDNSYLCRFTFLPTKLSGYSSLDTDLGINEGQKFSHIDLSGRSLITLPITLYKRASEIISLNLSRNLALDIPKDFIQSCINLREIKYIGNEAWRLPASLSLATRLTYLDISNNQLENLDHAELHNLHGLISLKITNNKLSTLPAYFGDFPLLRSLNISSNSFTCFPEFLYNLRNLVDLDISFNKITELSNIGRLKTLERLWVTNNGLHGPLGETFRDLVNLKEIDARFNSITSIDNITQLPRLEHLMVGHNTVSTFSGFFPKLRTFTLDHCPVTEFDITNPVPTLTSLNIASAKLVQFKDSLFTNIPNLTKLILNKNHFVTLSPYIGTLRKLEHFSIAKNPLSTLPPSIGCLQELKNLNLRECNLSKLPAELWYCCKLETLNVSSNLLDSFPKVSDSPPVPPNELPVNGTPATTPGISSPNFEELGKLEDFETRRPSYASGGLLSVGSSPSNSYTNRQVTLTAQDEMIILASGELWDFVAPDLVVDVARSEHGDLMIASQKLRDLAIAYGATNKIMVMIAGVSDLKRRGERPKLRTPSLSMGPSPLADEHLFPPPSKYRKRGAPSDSRLARLNRVEAPTGELAIIFTDIKKSTSLWETYPVAMRSAIQIHNDLFRRQLAQIGGFEVKTEGDAFMVSFSTATAALLWCFTCQSQLLEAEWPTEILESQACRAQYDSDDNIIYRGLSVRMGVHWGTPVCEKDPVTGRMDYFGPMVNRASRISAVADGGQIFVSADFVAEIQRNLETFADYDQVGSTDASEGGFDDYLSNNIRRELYQLSTQGFEVKDMGERKLKGLENPEFVYLMYPHSLAGRLNAPCYSIEEADTLPISIGRDMHLTIEAGLVWRLWTVALRLEAFCSALENCGEVGVRQPEMSLLNVVKARHGEVTDAQVWSLIEHQVTRVETCANTLTIRHMIRPFNSAAALKDIAIPMADILTELQVQLSEFKALKEQIDPPSLASHQIPHPAVSVLKSANQSSSAVSDMITGSGSRSGSSPA</sequence>
<dbReference type="EC" id="4.6.1.1" evidence="3"/>
<dbReference type="SMART" id="SM00369">
    <property type="entry name" value="LRR_TYP"/>
    <property type="match status" value="8"/>
</dbReference>
<dbReference type="FunCoup" id="C0NCV3">
    <property type="interactions" value="422"/>
</dbReference>
<comment type="catalytic activity">
    <reaction evidence="1">
        <text>ATP = 3',5'-cyclic AMP + diphosphate</text>
        <dbReference type="Rhea" id="RHEA:15389"/>
        <dbReference type="ChEBI" id="CHEBI:30616"/>
        <dbReference type="ChEBI" id="CHEBI:33019"/>
        <dbReference type="ChEBI" id="CHEBI:58165"/>
        <dbReference type="EC" id="4.6.1.1"/>
    </reaction>
</comment>
<evidence type="ECO:0000256" key="10">
    <source>
        <dbReference type="ARBA" id="ARBA00023239"/>
    </source>
</evidence>
<feature type="region of interest" description="Disordered" evidence="13">
    <location>
        <begin position="1"/>
        <end position="115"/>
    </location>
</feature>
<dbReference type="CDD" id="cd17214">
    <property type="entry name" value="RA_CYR1_like"/>
    <property type="match status" value="1"/>
</dbReference>
<feature type="compositionally biased region" description="Basic and acidic residues" evidence="13">
    <location>
        <begin position="191"/>
        <end position="208"/>
    </location>
</feature>
<feature type="compositionally biased region" description="Polar residues" evidence="13">
    <location>
        <begin position="384"/>
        <end position="420"/>
    </location>
</feature>
<dbReference type="PANTHER" id="PTHR48051:SF1">
    <property type="entry name" value="RAS SUPPRESSOR PROTEIN 1"/>
    <property type="match status" value="1"/>
</dbReference>
<comment type="similarity">
    <text evidence="2">Belongs to the adenylyl cyclase class-3 family.</text>
</comment>
<keyword evidence="9" id="KW-0115">cAMP biosynthesis</keyword>
<evidence type="ECO:0000259" key="14">
    <source>
        <dbReference type="PROSITE" id="PS50125"/>
    </source>
</evidence>
<evidence type="ECO:0000256" key="9">
    <source>
        <dbReference type="ARBA" id="ARBA00022998"/>
    </source>
</evidence>
<organism evidence="16 17">
    <name type="scientific">Ajellomyces capsulatus (strain G186AR / H82 / ATCC MYA-2454 / RMSCC 2432)</name>
    <name type="common">Darling's disease fungus</name>
    <name type="synonym">Histoplasma capsulatum</name>
    <dbReference type="NCBI Taxonomy" id="447093"/>
    <lineage>
        <taxon>Eukaryota</taxon>
        <taxon>Fungi</taxon>
        <taxon>Dikarya</taxon>
        <taxon>Ascomycota</taxon>
        <taxon>Pezizomycotina</taxon>
        <taxon>Eurotiomycetes</taxon>
        <taxon>Eurotiomycetidae</taxon>
        <taxon>Onygenales</taxon>
        <taxon>Ajellomycetaceae</taxon>
        <taxon>Histoplasma</taxon>
    </lineage>
</organism>
<feature type="region of interest" description="Disordered" evidence="13">
    <location>
        <begin position="321"/>
        <end position="352"/>
    </location>
</feature>
<dbReference type="Pfam" id="PF08509">
    <property type="entry name" value="Ad_cyc_g-alpha"/>
    <property type="match status" value="1"/>
</dbReference>
<dbReference type="InterPro" id="IPR055071">
    <property type="entry name" value="RA_PHLPP-like"/>
</dbReference>
<evidence type="ECO:0000256" key="5">
    <source>
        <dbReference type="ARBA" id="ARBA00022614"/>
    </source>
</evidence>
<keyword evidence="10" id="KW-0456">Lyase</keyword>
<dbReference type="Gene3D" id="3.30.70.1230">
    <property type="entry name" value="Nucleotide cyclase"/>
    <property type="match status" value="1"/>
</dbReference>
<dbReference type="InterPro" id="IPR055414">
    <property type="entry name" value="LRR_R13L4/SHOC2-like"/>
</dbReference>
<dbReference type="InterPro" id="IPR000159">
    <property type="entry name" value="RA_dom"/>
</dbReference>